<accession>C1FI68</accession>
<dbReference type="AlphaFoldDB" id="C1FI68"/>
<evidence type="ECO:0000259" key="1">
    <source>
        <dbReference type="PROSITE" id="PS50011"/>
    </source>
</evidence>
<dbReference type="SUPFAM" id="SSF56112">
    <property type="entry name" value="Protein kinase-like (PK-like)"/>
    <property type="match status" value="1"/>
</dbReference>
<dbReference type="STRING" id="296587.C1FI68"/>
<dbReference type="InterPro" id="IPR011009">
    <property type="entry name" value="Kinase-like_dom_sf"/>
</dbReference>
<dbReference type="PROSITE" id="PS00108">
    <property type="entry name" value="PROTEIN_KINASE_ST"/>
    <property type="match status" value="1"/>
</dbReference>
<dbReference type="GO" id="GO:0007165">
    <property type="term" value="P:signal transduction"/>
    <property type="evidence" value="ECO:0007669"/>
    <property type="project" value="TreeGrafter"/>
</dbReference>
<dbReference type="PANTHER" id="PTHR48011:SF4">
    <property type="entry name" value="MITOGEN-ACTIVATED PROTEIN KINASE KINASE KINASE 19"/>
    <property type="match status" value="1"/>
</dbReference>
<dbReference type="PROSITE" id="PS50011">
    <property type="entry name" value="PROTEIN_KINASE_DOM"/>
    <property type="match status" value="1"/>
</dbReference>
<dbReference type="OrthoDB" id="8693905at2759"/>
<feature type="non-terminal residue" evidence="2">
    <location>
        <position position="147"/>
    </location>
</feature>
<name>C1FI68_MICCC</name>
<dbReference type="InParanoid" id="C1FI68"/>
<dbReference type="KEGG" id="mis:MICPUN_72714"/>
<dbReference type="OMA" id="QFPAARY"/>
<reference evidence="2 3" key="1">
    <citation type="journal article" date="2009" name="Science">
        <title>Green evolution and dynamic adaptations revealed by genomes of the marine picoeukaryotes Micromonas.</title>
        <authorList>
            <person name="Worden A.Z."/>
            <person name="Lee J.H."/>
            <person name="Mock T."/>
            <person name="Rouze P."/>
            <person name="Simmons M.P."/>
            <person name="Aerts A.L."/>
            <person name="Allen A.E."/>
            <person name="Cuvelier M.L."/>
            <person name="Derelle E."/>
            <person name="Everett M.V."/>
            <person name="Foulon E."/>
            <person name="Grimwood J."/>
            <person name="Gundlach H."/>
            <person name="Henrissat B."/>
            <person name="Napoli C."/>
            <person name="McDonald S.M."/>
            <person name="Parker M.S."/>
            <person name="Rombauts S."/>
            <person name="Salamov A."/>
            <person name="Von Dassow P."/>
            <person name="Badger J.H."/>
            <person name="Coutinho P.M."/>
            <person name="Demir E."/>
            <person name="Dubchak I."/>
            <person name="Gentemann C."/>
            <person name="Eikrem W."/>
            <person name="Gready J.E."/>
            <person name="John U."/>
            <person name="Lanier W."/>
            <person name="Lindquist E.A."/>
            <person name="Lucas S."/>
            <person name="Mayer K.F."/>
            <person name="Moreau H."/>
            <person name="Not F."/>
            <person name="Otillar R."/>
            <person name="Panaud O."/>
            <person name="Pangilinan J."/>
            <person name="Paulsen I."/>
            <person name="Piegu B."/>
            <person name="Poliakov A."/>
            <person name="Robbens S."/>
            <person name="Schmutz J."/>
            <person name="Toulza E."/>
            <person name="Wyss T."/>
            <person name="Zelensky A."/>
            <person name="Zhou K."/>
            <person name="Armbrust E.V."/>
            <person name="Bhattacharya D."/>
            <person name="Goodenough U.W."/>
            <person name="Van de Peer Y."/>
            <person name="Grigoriev I.V."/>
        </authorList>
    </citation>
    <scope>NUCLEOTIDE SEQUENCE [LARGE SCALE GENOMIC DNA]</scope>
    <source>
        <strain evidence="3">RCC299 / NOUM17</strain>
    </source>
</reference>
<dbReference type="InterPro" id="IPR008271">
    <property type="entry name" value="Ser/Thr_kinase_AS"/>
</dbReference>
<dbReference type="SMART" id="SM00220">
    <property type="entry name" value="S_TKc"/>
    <property type="match status" value="1"/>
</dbReference>
<dbReference type="PANTHER" id="PTHR48011">
    <property type="entry name" value="CCR4-NOT TRANSCRIPTIONAL COMPLEX SUBUNIT CAF120-RELATED"/>
    <property type="match status" value="1"/>
</dbReference>
<dbReference type="RefSeq" id="XP_002508412.1">
    <property type="nucleotide sequence ID" value="XM_002508366.1"/>
</dbReference>
<dbReference type="InterPro" id="IPR000719">
    <property type="entry name" value="Prot_kinase_dom"/>
</dbReference>
<evidence type="ECO:0000313" key="3">
    <source>
        <dbReference type="Proteomes" id="UP000002009"/>
    </source>
</evidence>
<feature type="non-terminal residue" evidence="2">
    <location>
        <position position="1"/>
    </location>
</feature>
<dbReference type="Gene3D" id="1.10.510.10">
    <property type="entry name" value="Transferase(Phosphotransferase) domain 1"/>
    <property type="match status" value="1"/>
</dbReference>
<gene>
    <name evidence="2" type="ORF">MICPUN_72714</name>
</gene>
<keyword evidence="3" id="KW-1185">Reference proteome</keyword>
<dbReference type="GO" id="GO:0004672">
    <property type="term" value="F:protein kinase activity"/>
    <property type="evidence" value="ECO:0007669"/>
    <property type="project" value="InterPro"/>
</dbReference>
<proteinExistence type="predicted"/>
<evidence type="ECO:0000313" key="2">
    <source>
        <dbReference type="EMBL" id="ACO69670.1"/>
    </source>
</evidence>
<sequence length="147" mass="16200">HPNVVTLLAAFLSEERNESYLLLGDAGDNLHAARERGEVSPRDVRRHARSVLRALEHVHAHGVVHRDVKGGNILVGKDGVATLIDFGVARHVSVPDQFPAARYGTPGYQAPELLMTDMRAAERDVRLYQKVDAFAMGCTLFFLCTGR</sequence>
<dbReference type="Proteomes" id="UP000002009">
    <property type="component" value="Chromosome 10"/>
</dbReference>
<dbReference type="eggNOG" id="KOG0198">
    <property type="taxonomic scope" value="Eukaryota"/>
</dbReference>
<protein>
    <recommendedName>
        <fullName evidence="1">Protein kinase domain-containing protein</fullName>
    </recommendedName>
</protein>
<dbReference type="GO" id="GO:0005524">
    <property type="term" value="F:ATP binding"/>
    <property type="evidence" value="ECO:0007669"/>
    <property type="project" value="InterPro"/>
</dbReference>
<feature type="domain" description="Protein kinase" evidence="1">
    <location>
        <begin position="1"/>
        <end position="147"/>
    </location>
</feature>
<organism evidence="2 3">
    <name type="scientific">Micromonas commoda (strain RCC299 / NOUM17 / CCMP2709)</name>
    <name type="common">Picoplanktonic green alga</name>
    <dbReference type="NCBI Taxonomy" id="296587"/>
    <lineage>
        <taxon>Eukaryota</taxon>
        <taxon>Viridiplantae</taxon>
        <taxon>Chlorophyta</taxon>
        <taxon>Mamiellophyceae</taxon>
        <taxon>Mamiellales</taxon>
        <taxon>Mamiellaceae</taxon>
        <taxon>Micromonas</taxon>
    </lineage>
</organism>
<dbReference type="GeneID" id="8246961"/>
<dbReference type="EMBL" id="CP001576">
    <property type="protein sequence ID" value="ACO69670.1"/>
    <property type="molecule type" value="Genomic_DNA"/>
</dbReference>
<dbReference type="InterPro" id="IPR052751">
    <property type="entry name" value="Plant_MAPKKK"/>
</dbReference>
<dbReference type="Pfam" id="PF00069">
    <property type="entry name" value="Pkinase"/>
    <property type="match status" value="1"/>
</dbReference>